<evidence type="ECO:0000313" key="2">
    <source>
        <dbReference type="WBParaSite" id="PS1159_v2.g10164.t1"/>
    </source>
</evidence>
<dbReference type="WBParaSite" id="PS1159_v2.g10164.t1">
    <property type="protein sequence ID" value="PS1159_v2.g10164.t1"/>
    <property type="gene ID" value="PS1159_v2.g10164"/>
</dbReference>
<accession>A0AC35EUP2</accession>
<evidence type="ECO:0000313" key="1">
    <source>
        <dbReference type="Proteomes" id="UP000887580"/>
    </source>
</evidence>
<proteinExistence type="predicted"/>
<name>A0AC35EUP2_9BILA</name>
<reference evidence="2" key="1">
    <citation type="submission" date="2022-11" db="UniProtKB">
        <authorList>
            <consortium name="WormBaseParasite"/>
        </authorList>
    </citation>
    <scope>IDENTIFICATION</scope>
</reference>
<protein>
    <submittedName>
        <fullName evidence="2">Sulfite oxidase</fullName>
    </submittedName>
</protein>
<dbReference type="Proteomes" id="UP000887580">
    <property type="component" value="Unplaced"/>
</dbReference>
<organism evidence="1 2">
    <name type="scientific">Panagrolaimus sp. PS1159</name>
    <dbReference type="NCBI Taxonomy" id="55785"/>
    <lineage>
        <taxon>Eukaryota</taxon>
        <taxon>Metazoa</taxon>
        <taxon>Ecdysozoa</taxon>
        <taxon>Nematoda</taxon>
        <taxon>Chromadorea</taxon>
        <taxon>Rhabditida</taxon>
        <taxon>Tylenchina</taxon>
        <taxon>Panagrolaimomorpha</taxon>
        <taxon>Panagrolaimoidea</taxon>
        <taxon>Panagrolaimidae</taxon>
        <taxon>Panagrolaimus</taxon>
    </lineage>
</organism>
<sequence>MSFHQRSIKLLPNKNVLNLFKGVSNNQTKLYQRSYHHQTNKTFTNDSIKKRLFIGAAAALTTGSALLYFGNDLNIIQRAEAKVAVAGKKEKEKSGEKFVPPTRNDLPTFKLDEIKKHGKESGKIWVIYKHGVYDVTEFYKNHPGGDKILLAAGGSVEPYWALYAQHKTDEVMEILETLRIGNLDKKELDKLTQSQKKDSNDPYANDPNRHPALKVNQETPFNAESPTSLLMDHFLTPAEIFFVRNHMPVPDINEKDHRLNVEGLSIKKPLVLSVEQLKKNFEETSVTTAIQCAGNRRSDMNKYKKVQGLMWEGTAMGNAKWTGVRLRDVLIKAGVDPNDKRIKHVHFEGADHDPEGSHYGGSIPFEKAMKSECLIAYKMNDEIIPRDHGFPLRLIAPGIVGARQVKYLRTIRLSEEESPAHWQQKDYKAFPSSVQIGDPLDWSSVPSINEYPIQSYICIPSPGDKVKRSDEEIELSGYAWSGGGRGIIRVEISTDGGKTWKNSELQQDPEQDLHHMWAWTLWKTTVKIPKDGNHFEVLCKATDRAYNTQPETPGALWNVRGLLNNSWHRVTLNIID</sequence>